<accession>A0A927MWM4</accession>
<gene>
    <name evidence="2" type="ORF">HEB94_005119</name>
</gene>
<dbReference type="RefSeq" id="WP_202896519.1">
    <property type="nucleotide sequence ID" value="NZ_BAABJL010000024.1"/>
</dbReference>
<dbReference type="Gene3D" id="3.40.30.10">
    <property type="entry name" value="Glutaredoxin"/>
    <property type="match status" value="1"/>
</dbReference>
<dbReference type="Proteomes" id="UP000638648">
    <property type="component" value="Unassembled WGS sequence"/>
</dbReference>
<comment type="caution">
    <text evidence="2">The sequence shown here is derived from an EMBL/GenBank/DDBJ whole genome shotgun (WGS) entry which is preliminary data.</text>
</comment>
<evidence type="ECO:0000259" key="1">
    <source>
        <dbReference type="SMART" id="SM01248"/>
    </source>
</evidence>
<dbReference type="AlphaFoldDB" id="A0A927MWM4"/>
<dbReference type="InterPro" id="IPR036249">
    <property type="entry name" value="Thioredoxin-like_sf"/>
</dbReference>
<dbReference type="PANTHER" id="PTHR41709:SF2">
    <property type="entry name" value="CIRCADIAN CLOCK PROTEIN KAIB2"/>
    <property type="match status" value="1"/>
</dbReference>
<proteinExistence type="predicted"/>
<dbReference type="PANTHER" id="PTHR41709">
    <property type="entry name" value="KAIB-LIKE PROTEIN 1"/>
    <property type="match status" value="1"/>
</dbReference>
<name>A0A927MWM4_9ACTN</name>
<reference evidence="2" key="1">
    <citation type="submission" date="2020-10" db="EMBL/GenBank/DDBJ databases">
        <title>Sequencing the genomes of 1000 actinobacteria strains.</title>
        <authorList>
            <person name="Klenk H.-P."/>
        </authorList>
    </citation>
    <scope>NUCLEOTIDE SEQUENCE</scope>
    <source>
        <strain evidence="2">DSM 45354</strain>
    </source>
</reference>
<dbReference type="CDD" id="cd02978">
    <property type="entry name" value="KaiB_like"/>
    <property type="match status" value="1"/>
</dbReference>
<protein>
    <submittedName>
        <fullName evidence="2">Circadian clock protein KaiB</fullName>
    </submittedName>
</protein>
<dbReference type="EMBL" id="JADBEM010000001">
    <property type="protein sequence ID" value="MBE1608271.1"/>
    <property type="molecule type" value="Genomic_DNA"/>
</dbReference>
<keyword evidence="3" id="KW-1185">Reference proteome</keyword>
<evidence type="ECO:0000313" key="3">
    <source>
        <dbReference type="Proteomes" id="UP000638648"/>
    </source>
</evidence>
<dbReference type="SUPFAM" id="SSF52833">
    <property type="entry name" value="Thioredoxin-like"/>
    <property type="match status" value="1"/>
</dbReference>
<sequence>MSTNTGEDRGPEVTLPPLPSFSLRLFVSGDTELSVAAETRLRSLCESRLPGGYQLEVIDVSEHPDLADEDQIVVIPTVVRLAPIPQRRVMGDLSDDVRTAAALGLPDPDQVVFGRGRE</sequence>
<dbReference type="InterPro" id="IPR039022">
    <property type="entry name" value="KaiB-like"/>
</dbReference>
<organism evidence="2 3">
    <name type="scientific">Actinopolymorpha pittospori</name>
    <dbReference type="NCBI Taxonomy" id="648752"/>
    <lineage>
        <taxon>Bacteria</taxon>
        <taxon>Bacillati</taxon>
        <taxon>Actinomycetota</taxon>
        <taxon>Actinomycetes</taxon>
        <taxon>Propionibacteriales</taxon>
        <taxon>Actinopolymorphaceae</taxon>
        <taxon>Actinopolymorpha</taxon>
    </lineage>
</organism>
<evidence type="ECO:0000313" key="2">
    <source>
        <dbReference type="EMBL" id="MBE1608271.1"/>
    </source>
</evidence>
<dbReference type="Pfam" id="PF07689">
    <property type="entry name" value="KaiB"/>
    <property type="match status" value="1"/>
</dbReference>
<dbReference type="GO" id="GO:0048511">
    <property type="term" value="P:rhythmic process"/>
    <property type="evidence" value="ECO:0007669"/>
    <property type="project" value="InterPro"/>
</dbReference>
<dbReference type="InterPro" id="IPR011649">
    <property type="entry name" value="KaiB_domain"/>
</dbReference>
<feature type="domain" description="KaiB" evidence="1">
    <location>
        <begin position="24"/>
        <end position="105"/>
    </location>
</feature>
<dbReference type="SMART" id="SM01248">
    <property type="entry name" value="KaiB"/>
    <property type="match status" value="1"/>
</dbReference>